<dbReference type="EMBL" id="JXJN01004573">
    <property type="status" value="NOT_ANNOTATED_CDS"/>
    <property type="molecule type" value="Genomic_DNA"/>
</dbReference>
<evidence type="ECO:0000313" key="2">
    <source>
        <dbReference type="Proteomes" id="UP000092460"/>
    </source>
</evidence>
<proteinExistence type="predicted"/>
<evidence type="ECO:0000313" key="1">
    <source>
        <dbReference type="EnsemblMetazoa" id="GPPI010816-PA"/>
    </source>
</evidence>
<dbReference type="AlphaFoldDB" id="A0A1B0AW96"/>
<dbReference type="Proteomes" id="UP000092460">
    <property type="component" value="Unassembled WGS sequence"/>
</dbReference>
<reference evidence="1" key="2">
    <citation type="submission" date="2020-05" db="UniProtKB">
        <authorList>
            <consortium name="EnsemblMetazoa"/>
        </authorList>
    </citation>
    <scope>IDENTIFICATION</scope>
    <source>
        <strain evidence="1">IAEA</strain>
    </source>
</reference>
<dbReference type="EnsemblMetazoa" id="GPPI010816-RA">
    <property type="protein sequence ID" value="GPPI010816-PA"/>
    <property type="gene ID" value="GPPI010816"/>
</dbReference>
<sequence>PYPRRIGNIDPKYQCAFAISSVLTVVGIEKLSIGEAIVYESRNEERSTSIFKEFEYHCQPQMNYVYVVTEKKTILCQHF</sequence>
<reference evidence="2" key="1">
    <citation type="submission" date="2015-01" db="EMBL/GenBank/DDBJ databases">
        <authorList>
            <person name="Aksoy S."/>
            <person name="Warren W."/>
            <person name="Wilson R.K."/>
        </authorList>
    </citation>
    <scope>NUCLEOTIDE SEQUENCE [LARGE SCALE GENOMIC DNA]</scope>
    <source>
        <strain evidence="2">IAEA</strain>
    </source>
</reference>
<keyword evidence="2" id="KW-1185">Reference proteome</keyword>
<dbReference type="VEuPathDB" id="VectorBase:GPPI010816"/>
<protein>
    <submittedName>
        <fullName evidence="1">Uncharacterized protein</fullName>
    </submittedName>
</protein>
<name>A0A1B0AW96_9MUSC</name>
<accession>A0A1B0AW96</accession>
<organism evidence="1 2">
    <name type="scientific">Glossina palpalis gambiensis</name>
    <dbReference type="NCBI Taxonomy" id="67801"/>
    <lineage>
        <taxon>Eukaryota</taxon>
        <taxon>Metazoa</taxon>
        <taxon>Ecdysozoa</taxon>
        <taxon>Arthropoda</taxon>
        <taxon>Hexapoda</taxon>
        <taxon>Insecta</taxon>
        <taxon>Pterygota</taxon>
        <taxon>Neoptera</taxon>
        <taxon>Endopterygota</taxon>
        <taxon>Diptera</taxon>
        <taxon>Brachycera</taxon>
        <taxon>Muscomorpha</taxon>
        <taxon>Hippoboscoidea</taxon>
        <taxon>Glossinidae</taxon>
        <taxon>Glossina</taxon>
    </lineage>
</organism>